<dbReference type="AlphaFoldDB" id="A0A0D7B3P0"/>
<dbReference type="InterPro" id="IPR036514">
    <property type="entry name" value="SGNH_hydro_sf"/>
</dbReference>
<dbReference type="GO" id="GO:0016788">
    <property type="term" value="F:hydrolase activity, acting on ester bonds"/>
    <property type="evidence" value="ECO:0007669"/>
    <property type="project" value="InterPro"/>
</dbReference>
<evidence type="ECO:0000313" key="2">
    <source>
        <dbReference type="EMBL" id="KIY65178.1"/>
    </source>
</evidence>
<keyword evidence="1" id="KW-0732">Signal</keyword>
<dbReference type="InterPro" id="IPR001087">
    <property type="entry name" value="GDSL"/>
</dbReference>
<accession>A0A0D7B3P0</accession>
<dbReference type="PROSITE" id="PS51257">
    <property type="entry name" value="PROKAR_LIPOPROTEIN"/>
    <property type="match status" value="1"/>
</dbReference>
<protein>
    <submittedName>
        <fullName evidence="2">Carbohydrate esterase family 16 protein</fullName>
    </submittedName>
</protein>
<evidence type="ECO:0000313" key="3">
    <source>
        <dbReference type="Proteomes" id="UP000054007"/>
    </source>
</evidence>
<dbReference type="EMBL" id="KN880601">
    <property type="protein sequence ID" value="KIY65178.1"/>
    <property type="molecule type" value="Genomic_DNA"/>
</dbReference>
<evidence type="ECO:0000256" key="1">
    <source>
        <dbReference type="SAM" id="SignalP"/>
    </source>
</evidence>
<dbReference type="Pfam" id="PF00657">
    <property type="entry name" value="Lipase_GDSL"/>
    <property type="match status" value="1"/>
</dbReference>
<name>A0A0D7B3P0_9AGAR</name>
<feature type="signal peptide" evidence="1">
    <location>
        <begin position="1"/>
        <end position="20"/>
    </location>
</feature>
<keyword evidence="3" id="KW-1185">Reference proteome</keyword>
<reference evidence="2 3" key="1">
    <citation type="journal article" date="2015" name="Fungal Genet. Biol.">
        <title>Evolution of novel wood decay mechanisms in Agaricales revealed by the genome sequences of Fistulina hepatica and Cylindrobasidium torrendii.</title>
        <authorList>
            <person name="Floudas D."/>
            <person name="Held B.W."/>
            <person name="Riley R."/>
            <person name="Nagy L.G."/>
            <person name="Koehler G."/>
            <person name="Ransdell A.S."/>
            <person name="Younus H."/>
            <person name="Chow J."/>
            <person name="Chiniquy J."/>
            <person name="Lipzen A."/>
            <person name="Tritt A."/>
            <person name="Sun H."/>
            <person name="Haridas S."/>
            <person name="LaButti K."/>
            <person name="Ohm R.A."/>
            <person name="Kues U."/>
            <person name="Blanchette R.A."/>
            <person name="Grigoriev I.V."/>
            <person name="Minto R.E."/>
            <person name="Hibbett D.S."/>
        </authorList>
    </citation>
    <scope>NUCLEOTIDE SEQUENCE [LARGE SCALE GENOMIC DNA]</scope>
    <source>
        <strain evidence="2 3">FP15055 ss-10</strain>
    </source>
</reference>
<feature type="chain" id="PRO_5002316622" evidence="1">
    <location>
        <begin position="21"/>
        <end position="324"/>
    </location>
</feature>
<dbReference type="OrthoDB" id="1600564at2759"/>
<dbReference type="SUPFAM" id="SSF52266">
    <property type="entry name" value="SGNH hydrolase"/>
    <property type="match status" value="1"/>
</dbReference>
<organism evidence="2 3">
    <name type="scientific">Cylindrobasidium torrendii FP15055 ss-10</name>
    <dbReference type="NCBI Taxonomy" id="1314674"/>
    <lineage>
        <taxon>Eukaryota</taxon>
        <taxon>Fungi</taxon>
        <taxon>Dikarya</taxon>
        <taxon>Basidiomycota</taxon>
        <taxon>Agaricomycotina</taxon>
        <taxon>Agaricomycetes</taxon>
        <taxon>Agaricomycetidae</taxon>
        <taxon>Agaricales</taxon>
        <taxon>Marasmiineae</taxon>
        <taxon>Physalacriaceae</taxon>
        <taxon>Cylindrobasidium</taxon>
    </lineage>
</organism>
<sequence length="324" mass="34817">MSRLIQTLSFALVLSTGCHSLTSPQFYIHEREDLPPVHLAVSPHCGFFGGPVADINAGIDLGSIKTIVSFGDSFTDGGRDDGSPLLPAVINPPDPFAGGRSANGPVWVEHVAGSVGATLMDYAQSAACTDLALWPSNPKPVDFVGQANTFLGQGHSLDPATTLYSIFFGINDWIASQTDGSDRLQNASRVVLDKIDLLSGAPTNGRSFLVLDVYGRGQHTPEGEGWKQTIYDGLAERHAQTGLSVAFVDFATIWDAVLDVPDGYRKFGYVSTAACANDCTDCNEYGWCKDPDHWFSWFGGHPSNVTHGLMGEYVLDVLSECRVL</sequence>
<gene>
    <name evidence="2" type="ORF">CYLTODRAFT_424565</name>
</gene>
<dbReference type="Proteomes" id="UP000054007">
    <property type="component" value="Unassembled WGS sequence"/>
</dbReference>
<dbReference type="Gene3D" id="3.40.50.1110">
    <property type="entry name" value="SGNH hydrolase"/>
    <property type="match status" value="1"/>
</dbReference>
<dbReference type="STRING" id="1314674.A0A0D7B3P0"/>
<proteinExistence type="predicted"/>